<organism evidence="1 2">
    <name type="scientific">Synaphobranchus kaupii</name>
    <name type="common">Kaup's arrowtooth eel</name>
    <dbReference type="NCBI Taxonomy" id="118154"/>
    <lineage>
        <taxon>Eukaryota</taxon>
        <taxon>Metazoa</taxon>
        <taxon>Chordata</taxon>
        <taxon>Craniata</taxon>
        <taxon>Vertebrata</taxon>
        <taxon>Euteleostomi</taxon>
        <taxon>Actinopterygii</taxon>
        <taxon>Neopterygii</taxon>
        <taxon>Teleostei</taxon>
        <taxon>Anguilliformes</taxon>
        <taxon>Synaphobranchidae</taxon>
        <taxon>Synaphobranchus</taxon>
    </lineage>
</organism>
<keyword evidence="2" id="KW-1185">Reference proteome</keyword>
<gene>
    <name evidence="1" type="ORF">SKAU_G00306470</name>
</gene>
<accession>A0A9Q1IKL6</accession>
<protein>
    <submittedName>
        <fullName evidence="1">Uncharacterized protein</fullName>
    </submittedName>
</protein>
<comment type="caution">
    <text evidence="1">The sequence shown here is derived from an EMBL/GenBank/DDBJ whole genome shotgun (WGS) entry which is preliminary data.</text>
</comment>
<dbReference type="AlphaFoldDB" id="A0A9Q1IKL6"/>
<dbReference type="Proteomes" id="UP001152622">
    <property type="component" value="Chromosome 13"/>
</dbReference>
<dbReference type="EMBL" id="JAINUF010000013">
    <property type="protein sequence ID" value="KAJ8343318.1"/>
    <property type="molecule type" value="Genomic_DNA"/>
</dbReference>
<evidence type="ECO:0000313" key="1">
    <source>
        <dbReference type="EMBL" id="KAJ8343318.1"/>
    </source>
</evidence>
<name>A0A9Q1IKL6_SYNKA</name>
<proteinExistence type="predicted"/>
<reference evidence="1" key="1">
    <citation type="journal article" date="2023" name="Science">
        <title>Genome structures resolve the early diversification of teleost fishes.</title>
        <authorList>
            <person name="Parey E."/>
            <person name="Louis A."/>
            <person name="Montfort J."/>
            <person name="Bouchez O."/>
            <person name="Roques C."/>
            <person name="Iampietro C."/>
            <person name="Lluch J."/>
            <person name="Castinel A."/>
            <person name="Donnadieu C."/>
            <person name="Desvignes T."/>
            <person name="Floi Bucao C."/>
            <person name="Jouanno E."/>
            <person name="Wen M."/>
            <person name="Mejri S."/>
            <person name="Dirks R."/>
            <person name="Jansen H."/>
            <person name="Henkel C."/>
            <person name="Chen W.J."/>
            <person name="Zahm M."/>
            <person name="Cabau C."/>
            <person name="Klopp C."/>
            <person name="Thompson A.W."/>
            <person name="Robinson-Rechavi M."/>
            <person name="Braasch I."/>
            <person name="Lecointre G."/>
            <person name="Bobe J."/>
            <person name="Postlethwait J.H."/>
            <person name="Berthelot C."/>
            <person name="Roest Crollius H."/>
            <person name="Guiguen Y."/>
        </authorList>
    </citation>
    <scope>NUCLEOTIDE SEQUENCE</scope>
    <source>
        <strain evidence="1">WJC10195</strain>
    </source>
</reference>
<evidence type="ECO:0000313" key="2">
    <source>
        <dbReference type="Proteomes" id="UP001152622"/>
    </source>
</evidence>
<sequence>MRCADQWRAQISESESSWSGLLARRSSAACRLSRAPDVWHFAWLVRPRVVPCEGGLRRFWLPAPSARAKRPGDRWPARLGYGVHTIDLRVRNAWTDRRGRCLGRPALTQGSSEALEHFNKPMRELSR</sequence>